<dbReference type="PANTHER" id="PTHR41286:SF1">
    <property type="entry name" value="HNH NUCLEASE YAJD-RELATED"/>
    <property type="match status" value="1"/>
</dbReference>
<keyword evidence="5" id="KW-1185">Reference proteome</keyword>
<dbReference type="KEGG" id="hrr:HZS55_20140"/>
<name>A0A7D5P7R1_9EURY</name>
<dbReference type="Gene3D" id="1.10.30.50">
    <property type="match status" value="1"/>
</dbReference>
<dbReference type="PROSITE" id="PS00028">
    <property type="entry name" value="ZINC_FINGER_C2H2_1"/>
    <property type="match status" value="1"/>
</dbReference>
<keyword evidence="4" id="KW-0255">Endonuclease</keyword>
<dbReference type="GO" id="GO:0003676">
    <property type="term" value="F:nucleic acid binding"/>
    <property type="evidence" value="ECO:0007669"/>
    <property type="project" value="InterPro"/>
</dbReference>
<dbReference type="RefSeq" id="WP_179909328.1">
    <property type="nucleotide sequence ID" value="NZ_CP058910.1"/>
</dbReference>
<keyword evidence="2" id="KW-0378">Hydrolase</keyword>
<dbReference type="SMART" id="SM00507">
    <property type="entry name" value="HNHc"/>
    <property type="match status" value="1"/>
</dbReference>
<dbReference type="GO" id="GO:0004519">
    <property type="term" value="F:endonuclease activity"/>
    <property type="evidence" value="ECO:0007669"/>
    <property type="project" value="UniProtKB-KW"/>
</dbReference>
<dbReference type="OrthoDB" id="192298at2157"/>
<accession>A0A7D5P7R1</accession>
<dbReference type="GeneID" id="56080225"/>
<feature type="domain" description="C2H2-type" evidence="3">
    <location>
        <begin position="2"/>
        <end position="30"/>
    </location>
</feature>
<protein>
    <submittedName>
        <fullName evidence="4">HNH endonuclease</fullName>
    </submittedName>
</protein>
<reference evidence="4 5" key="1">
    <citation type="submission" date="2020-07" db="EMBL/GenBank/DDBJ databases">
        <title>Halosimplex pelagicum sp. nov. and Halosimplex rubrum sp. nov., isolated from salted brown alga Laminaria, and emended description of the genus Halosimplex.</title>
        <authorList>
            <person name="Cui H."/>
        </authorList>
    </citation>
    <scope>NUCLEOTIDE SEQUENCE [LARGE SCALE GENOMIC DNA]</scope>
    <source>
        <strain evidence="4 5">R27</strain>
    </source>
</reference>
<dbReference type="InterPro" id="IPR003615">
    <property type="entry name" value="HNH_nuc"/>
</dbReference>
<evidence type="ECO:0000256" key="2">
    <source>
        <dbReference type="ARBA" id="ARBA00022801"/>
    </source>
</evidence>
<dbReference type="InterPro" id="IPR013087">
    <property type="entry name" value="Znf_C2H2_type"/>
</dbReference>
<dbReference type="PANTHER" id="PTHR41286">
    <property type="entry name" value="HNH NUCLEASE YAJD-RELATED"/>
    <property type="match status" value="1"/>
</dbReference>
<dbReference type="GO" id="GO:0005829">
    <property type="term" value="C:cytosol"/>
    <property type="evidence" value="ECO:0007669"/>
    <property type="project" value="TreeGrafter"/>
</dbReference>
<evidence type="ECO:0000256" key="1">
    <source>
        <dbReference type="ARBA" id="ARBA00022722"/>
    </source>
</evidence>
<dbReference type="EMBL" id="CP058910">
    <property type="protein sequence ID" value="QLH79462.1"/>
    <property type="molecule type" value="Genomic_DNA"/>
</dbReference>
<keyword evidence="1" id="KW-0540">Nuclease</keyword>
<gene>
    <name evidence="4" type="ORF">HZS55_20140</name>
</gene>
<dbReference type="Proteomes" id="UP000509667">
    <property type="component" value="Chromosome"/>
</dbReference>
<organism evidence="4 5">
    <name type="scientific">Halosimplex rubrum</name>
    <dbReference type="NCBI Taxonomy" id="869889"/>
    <lineage>
        <taxon>Archaea</taxon>
        <taxon>Methanobacteriati</taxon>
        <taxon>Methanobacteriota</taxon>
        <taxon>Stenosarchaea group</taxon>
        <taxon>Halobacteria</taxon>
        <taxon>Halobacteriales</taxon>
        <taxon>Haloarculaceae</taxon>
        <taxon>Halosimplex</taxon>
    </lineage>
</organism>
<evidence type="ECO:0000313" key="4">
    <source>
        <dbReference type="EMBL" id="QLH79462.1"/>
    </source>
</evidence>
<proteinExistence type="predicted"/>
<dbReference type="InterPro" id="IPR002711">
    <property type="entry name" value="HNH"/>
</dbReference>
<sequence length="253" mass="28846">MPECPTCGKSLATEAGKRQHHAKVHGESLPNRTCVDCGAAFYDLKSRLSYCDDCDPNAGENNGNWQDARERTECRRCGDTFEYYPSDKKGVYCPDCVRDADEFLGDSYAEVHDIERVERECEYCGEEMVVLASARKYGHGRFCSLDCLSDWMSDTRSGKDHHQWLTGSRTYAGKWWSARRQARRRDQYRCQHCRKTAAEIGRNPDVHHIVPLRTFDDPQDAHTLDNLLSLCPECHRQAECGTIEIPSPGDAQE</sequence>
<evidence type="ECO:0000259" key="3">
    <source>
        <dbReference type="PROSITE" id="PS50157"/>
    </source>
</evidence>
<dbReference type="GO" id="GO:0016787">
    <property type="term" value="F:hydrolase activity"/>
    <property type="evidence" value="ECO:0007669"/>
    <property type="project" value="UniProtKB-KW"/>
</dbReference>
<dbReference type="PROSITE" id="PS50157">
    <property type="entry name" value="ZINC_FINGER_C2H2_2"/>
    <property type="match status" value="1"/>
</dbReference>
<evidence type="ECO:0000313" key="5">
    <source>
        <dbReference type="Proteomes" id="UP000509667"/>
    </source>
</evidence>
<dbReference type="Pfam" id="PF01844">
    <property type="entry name" value="HNH"/>
    <property type="match status" value="1"/>
</dbReference>
<dbReference type="GO" id="GO:0008270">
    <property type="term" value="F:zinc ion binding"/>
    <property type="evidence" value="ECO:0007669"/>
    <property type="project" value="InterPro"/>
</dbReference>
<dbReference type="CDD" id="cd00085">
    <property type="entry name" value="HNHc"/>
    <property type="match status" value="1"/>
</dbReference>
<dbReference type="AlphaFoldDB" id="A0A7D5P7R1"/>